<protein>
    <submittedName>
        <fullName evidence="1">Uncharacterized protein</fullName>
    </submittedName>
</protein>
<dbReference type="PROSITE" id="PS51257">
    <property type="entry name" value="PROKAR_LIPOPROTEIN"/>
    <property type="match status" value="1"/>
</dbReference>
<dbReference type="eggNOG" id="ENOG502ZCSB">
    <property type="taxonomic scope" value="Bacteria"/>
</dbReference>
<sequence>MKNISLFLLILICIFLGSCVEDNGILKKGNAEVVINVATRGSYQFIIQYENNLYYPVNLPESYKTVQQEPIPVYLIFSLTGKEADLYKPVPNDASIFFKSIPEINITTINSRN</sequence>
<dbReference type="Proteomes" id="UP000006050">
    <property type="component" value="Chromosome"/>
</dbReference>
<dbReference type="EMBL" id="CP003281">
    <property type="protein sequence ID" value="AFL82925.1"/>
    <property type="molecule type" value="Genomic_DNA"/>
</dbReference>
<dbReference type="OrthoDB" id="839757at2"/>
<name>I3Z107_BELBD</name>
<organism evidence="1 2">
    <name type="scientific">Belliella baltica (strain DSM 15883 / CIP 108006 / LMG 21964 / BA134)</name>
    <dbReference type="NCBI Taxonomy" id="866536"/>
    <lineage>
        <taxon>Bacteria</taxon>
        <taxon>Pseudomonadati</taxon>
        <taxon>Bacteroidota</taxon>
        <taxon>Cytophagia</taxon>
        <taxon>Cytophagales</taxon>
        <taxon>Cyclobacteriaceae</taxon>
        <taxon>Belliella</taxon>
    </lineage>
</organism>
<reference evidence="2" key="1">
    <citation type="submission" date="2012-06" db="EMBL/GenBank/DDBJ databases">
        <title>The complete genome of Belliella baltica DSM 15883.</title>
        <authorList>
            <person name="Lucas S."/>
            <person name="Copeland A."/>
            <person name="Lapidus A."/>
            <person name="Goodwin L."/>
            <person name="Pitluck S."/>
            <person name="Peters L."/>
            <person name="Mikhailova N."/>
            <person name="Davenport K."/>
            <person name="Kyrpides N."/>
            <person name="Mavromatis K."/>
            <person name="Pagani I."/>
            <person name="Ivanova N."/>
            <person name="Ovchinnikova G."/>
            <person name="Zeytun A."/>
            <person name="Detter J.C."/>
            <person name="Han C."/>
            <person name="Land M."/>
            <person name="Hauser L."/>
            <person name="Markowitz V."/>
            <person name="Cheng J.-F."/>
            <person name="Hugenholtz P."/>
            <person name="Woyke T."/>
            <person name="Wu D."/>
            <person name="Tindall B."/>
            <person name="Pomrenke H."/>
            <person name="Brambilla E."/>
            <person name="Klenk H.-P."/>
            <person name="Eisen J.A."/>
        </authorList>
    </citation>
    <scope>NUCLEOTIDE SEQUENCE [LARGE SCALE GENOMIC DNA]</scope>
    <source>
        <strain evidence="2">DSM 15883 / CIP 108006 / LMG 21964 / BA134</strain>
    </source>
</reference>
<gene>
    <name evidence="1" type="ordered locus">Belba_0258</name>
</gene>
<dbReference type="HOGENOM" id="CLU_2128593_0_0_10"/>
<keyword evidence="2" id="KW-1185">Reference proteome</keyword>
<proteinExistence type="predicted"/>
<accession>I3Z107</accession>
<evidence type="ECO:0000313" key="1">
    <source>
        <dbReference type="EMBL" id="AFL82925.1"/>
    </source>
</evidence>
<dbReference type="KEGG" id="bbd:Belba_0258"/>
<dbReference type="AlphaFoldDB" id="I3Z107"/>
<dbReference type="STRING" id="866536.Belba_0258"/>
<evidence type="ECO:0000313" key="2">
    <source>
        <dbReference type="Proteomes" id="UP000006050"/>
    </source>
</evidence>
<dbReference type="RefSeq" id="WP_014770941.1">
    <property type="nucleotide sequence ID" value="NC_018010.1"/>
</dbReference>